<feature type="chain" id="PRO_5046715528" description="Outer membrane protein beta-barrel domain-containing protein" evidence="1">
    <location>
        <begin position="22"/>
        <end position="203"/>
    </location>
</feature>
<feature type="signal peptide" evidence="1">
    <location>
        <begin position="1"/>
        <end position="21"/>
    </location>
</feature>
<organism evidence="2 3">
    <name type="scientific">Pontibacter silvestris</name>
    <dbReference type="NCBI Taxonomy" id="2305183"/>
    <lineage>
        <taxon>Bacteria</taxon>
        <taxon>Pseudomonadati</taxon>
        <taxon>Bacteroidota</taxon>
        <taxon>Cytophagia</taxon>
        <taxon>Cytophagales</taxon>
        <taxon>Hymenobacteraceae</taxon>
        <taxon>Pontibacter</taxon>
    </lineage>
</organism>
<evidence type="ECO:0008006" key="4">
    <source>
        <dbReference type="Google" id="ProtNLM"/>
    </source>
</evidence>
<accession>A0ABW4X3S3</accession>
<dbReference type="Proteomes" id="UP001597369">
    <property type="component" value="Unassembled WGS sequence"/>
</dbReference>
<evidence type="ECO:0000256" key="1">
    <source>
        <dbReference type="SAM" id="SignalP"/>
    </source>
</evidence>
<dbReference type="RefSeq" id="WP_229957609.1">
    <property type="nucleotide sequence ID" value="NZ_JAJJWI010000001.1"/>
</dbReference>
<gene>
    <name evidence="2" type="ORF">ACFSKU_18875</name>
</gene>
<evidence type="ECO:0000313" key="3">
    <source>
        <dbReference type="Proteomes" id="UP001597369"/>
    </source>
</evidence>
<reference evidence="3" key="1">
    <citation type="journal article" date="2019" name="Int. J. Syst. Evol. Microbiol.">
        <title>The Global Catalogue of Microorganisms (GCM) 10K type strain sequencing project: providing services to taxonomists for standard genome sequencing and annotation.</title>
        <authorList>
            <consortium name="The Broad Institute Genomics Platform"/>
            <consortium name="The Broad Institute Genome Sequencing Center for Infectious Disease"/>
            <person name="Wu L."/>
            <person name="Ma J."/>
        </authorList>
    </citation>
    <scope>NUCLEOTIDE SEQUENCE [LARGE SCALE GENOMIC DNA]</scope>
    <source>
        <strain evidence="3">JCM 16545</strain>
    </source>
</reference>
<keyword evidence="1" id="KW-0732">Signal</keyword>
<name>A0ABW4X3S3_9BACT</name>
<comment type="caution">
    <text evidence="2">The sequence shown here is derived from an EMBL/GenBank/DDBJ whole genome shotgun (WGS) entry which is preliminary data.</text>
</comment>
<dbReference type="EMBL" id="JBHUHV010000058">
    <property type="protein sequence ID" value="MFD2068960.1"/>
    <property type="molecule type" value="Genomic_DNA"/>
</dbReference>
<sequence>MKKTLLPTALLFLLLPAIAQAQDEEIQTLGGKANITGAYGAVSNKFSSINGDFANLVGGYGGILLNKTYLLGLGGYVTVNPVYENIAPLTRKKNELVYFGIMNEYTLRPSRLIHLSFSALAGAALWIAQEQTRETINNDYWNWGMTERAKGYVVVDPGVEVNINILKNLKIAGGVSYRGILGNDTHNASEFAAQVTVKAGKLY</sequence>
<protein>
    <recommendedName>
        <fullName evidence="4">Outer membrane protein beta-barrel domain-containing protein</fullName>
    </recommendedName>
</protein>
<evidence type="ECO:0000313" key="2">
    <source>
        <dbReference type="EMBL" id="MFD2068960.1"/>
    </source>
</evidence>
<keyword evidence="3" id="KW-1185">Reference proteome</keyword>
<proteinExistence type="predicted"/>